<gene>
    <name evidence="1" type="ORF">DSPE1174_LOCUS10907</name>
</gene>
<accession>A0A7S2C004</accession>
<sequence length="222" mass="25468">MDFNSIDWDHTGMVLSHYTQTPLAKKKRLVRLFDRTWFHGRMLAKGRYGQIPDEVAADSHSPGSIQWLEGNAQSWCQSCNAGLLENREHHLAVCNNVEAKRIRATWLSNFLKYTHTKLPLLYTHLRSRLKLSQDGSLSWDGSTNSASLILSGCVPKSWWTVLFSRATCTLSDTPSDDERARVDKIAANFTNLLRWLSTHLPKDIWAPMHKLRSENFVTRCQN</sequence>
<evidence type="ECO:0000313" key="1">
    <source>
        <dbReference type="EMBL" id="CAD9410369.1"/>
    </source>
</evidence>
<name>A0A7S2C004_9STRA</name>
<protein>
    <submittedName>
        <fullName evidence="1">Uncharacterized protein</fullName>
    </submittedName>
</protein>
<proteinExistence type="predicted"/>
<dbReference type="AlphaFoldDB" id="A0A7S2C004"/>
<reference evidence="1" key="1">
    <citation type="submission" date="2021-01" db="EMBL/GenBank/DDBJ databases">
        <authorList>
            <person name="Corre E."/>
            <person name="Pelletier E."/>
            <person name="Niang G."/>
            <person name="Scheremetjew M."/>
            <person name="Finn R."/>
            <person name="Kale V."/>
            <person name="Holt S."/>
            <person name="Cochrane G."/>
            <person name="Meng A."/>
            <person name="Brown T."/>
            <person name="Cohen L."/>
        </authorList>
    </citation>
    <scope>NUCLEOTIDE SEQUENCE</scope>
    <source>
        <strain evidence="1">CCMP1381</strain>
    </source>
</reference>
<organism evidence="1">
    <name type="scientific">Octactis speculum</name>
    <dbReference type="NCBI Taxonomy" id="3111310"/>
    <lineage>
        <taxon>Eukaryota</taxon>
        <taxon>Sar</taxon>
        <taxon>Stramenopiles</taxon>
        <taxon>Ochrophyta</taxon>
        <taxon>Dictyochophyceae</taxon>
        <taxon>Dictyochales</taxon>
        <taxon>Dictyochaceae</taxon>
        <taxon>Octactis</taxon>
    </lineage>
</organism>
<dbReference type="EMBL" id="HBGS01021313">
    <property type="protein sequence ID" value="CAD9410369.1"/>
    <property type="molecule type" value="Transcribed_RNA"/>
</dbReference>